<evidence type="ECO:0000313" key="1">
    <source>
        <dbReference type="EMBL" id="MFC5497286.1"/>
    </source>
</evidence>
<proteinExistence type="predicted"/>
<dbReference type="EMBL" id="JBHSMF010000006">
    <property type="protein sequence ID" value="MFC5497286.1"/>
    <property type="molecule type" value="Genomic_DNA"/>
</dbReference>
<reference evidence="2" key="1">
    <citation type="journal article" date="2019" name="Int. J. Syst. Evol. Microbiol.">
        <title>The Global Catalogue of Microorganisms (GCM) 10K type strain sequencing project: providing services to taxonomists for standard genome sequencing and annotation.</title>
        <authorList>
            <consortium name="The Broad Institute Genomics Platform"/>
            <consortium name="The Broad Institute Genome Sequencing Center for Infectious Disease"/>
            <person name="Wu L."/>
            <person name="Ma J."/>
        </authorList>
    </citation>
    <scope>NUCLEOTIDE SEQUENCE [LARGE SCALE GENOMIC DNA]</scope>
    <source>
        <strain evidence="2">CCUG 57401</strain>
    </source>
</reference>
<gene>
    <name evidence="1" type="ORF">ACFPOE_07060</name>
</gene>
<evidence type="ECO:0000313" key="2">
    <source>
        <dbReference type="Proteomes" id="UP001596037"/>
    </source>
</evidence>
<sequence>MTPGVGAILLAAMLHPWAVGPAEVSGQTQLDIAQAALPRTAMICEAP</sequence>
<keyword evidence="2" id="KW-1185">Reference proteome</keyword>
<name>A0ABW0NAH4_9BURK</name>
<accession>A0ABW0NAH4</accession>
<organism evidence="1 2">
    <name type="scientific">Caenimonas terrae</name>
    <dbReference type="NCBI Taxonomy" id="696074"/>
    <lineage>
        <taxon>Bacteria</taxon>
        <taxon>Pseudomonadati</taxon>
        <taxon>Pseudomonadota</taxon>
        <taxon>Betaproteobacteria</taxon>
        <taxon>Burkholderiales</taxon>
        <taxon>Comamonadaceae</taxon>
        <taxon>Caenimonas</taxon>
    </lineage>
</organism>
<comment type="caution">
    <text evidence="1">The sequence shown here is derived from an EMBL/GenBank/DDBJ whole genome shotgun (WGS) entry which is preliminary data.</text>
</comment>
<dbReference type="Proteomes" id="UP001596037">
    <property type="component" value="Unassembled WGS sequence"/>
</dbReference>
<dbReference type="RefSeq" id="WP_376849312.1">
    <property type="nucleotide sequence ID" value="NZ_JBHSMF010000006.1"/>
</dbReference>
<protein>
    <submittedName>
        <fullName evidence="1">Uncharacterized protein</fullName>
    </submittedName>
</protein>